<evidence type="ECO:0000256" key="1">
    <source>
        <dbReference type="SAM" id="MobiDB-lite"/>
    </source>
</evidence>
<dbReference type="KEGG" id="rul:UC8_10320"/>
<organism evidence="4 5">
    <name type="scientific">Roseimaritima ulvae</name>
    <dbReference type="NCBI Taxonomy" id="980254"/>
    <lineage>
        <taxon>Bacteria</taxon>
        <taxon>Pseudomonadati</taxon>
        <taxon>Planctomycetota</taxon>
        <taxon>Planctomycetia</taxon>
        <taxon>Pirellulales</taxon>
        <taxon>Pirellulaceae</taxon>
        <taxon>Roseimaritima</taxon>
    </lineage>
</organism>
<dbReference type="PANTHER" id="PTHR30289">
    <property type="entry name" value="UNCHARACTERIZED PROTEIN YBCL-RELATED"/>
    <property type="match status" value="1"/>
</dbReference>
<dbReference type="RefSeq" id="WP_084428094.1">
    <property type="nucleotide sequence ID" value="NZ_CP042914.1"/>
</dbReference>
<evidence type="ECO:0000256" key="2">
    <source>
        <dbReference type="SAM" id="SignalP"/>
    </source>
</evidence>
<evidence type="ECO:0000259" key="3">
    <source>
        <dbReference type="Pfam" id="PF14240"/>
    </source>
</evidence>
<keyword evidence="5" id="KW-1185">Reference proteome</keyword>
<feature type="domain" description="YHYH" evidence="3">
    <location>
        <begin position="120"/>
        <end position="215"/>
    </location>
</feature>
<dbReference type="OrthoDB" id="9796530at2"/>
<dbReference type="EMBL" id="CP042914">
    <property type="protein sequence ID" value="QEG39071.1"/>
    <property type="molecule type" value="Genomic_DNA"/>
</dbReference>
<dbReference type="AlphaFoldDB" id="A0A5B9QYK7"/>
<accession>A0A5B9QYK7</accession>
<dbReference type="Pfam" id="PF14240">
    <property type="entry name" value="YHYH"/>
    <property type="match status" value="1"/>
</dbReference>
<evidence type="ECO:0000313" key="5">
    <source>
        <dbReference type="Proteomes" id="UP000325286"/>
    </source>
</evidence>
<keyword evidence="2" id="KW-0732">Signal</keyword>
<feature type="compositionally biased region" description="Basic and acidic residues" evidence="1">
    <location>
        <begin position="327"/>
        <end position="345"/>
    </location>
</feature>
<feature type="chain" id="PRO_5023146229" description="YHYH domain-containing protein" evidence="2">
    <location>
        <begin position="24"/>
        <end position="360"/>
    </location>
</feature>
<proteinExistence type="predicted"/>
<dbReference type="Proteomes" id="UP000325286">
    <property type="component" value="Chromosome"/>
</dbReference>
<dbReference type="PANTHER" id="PTHR30289:SF8">
    <property type="entry name" value="YHYH DOMAIN-CONTAINING PROTEIN"/>
    <property type="match status" value="1"/>
</dbReference>
<gene>
    <name evidence="4" type="ORF">UC8_10320</name>
</gene>
<evidence type="ECO:0000313" key="4">
    <source>
        <dbReference type="EMBL" id="QEG39071.1"/>
    </source>
</evidence>
<feature type="compositionally biased region" description="Pro residues" evidence="1">
    <location>
        <begin position="347"/>
        <end position="360"/>
    </location>
</feature>
<feature type="region of interest" description="Disordered" evidence="1">
    <location>
        <begin position="311"/>
        <end position="360"/>
    </location>
</feature>
<dbReference type="InterPro" id="IPR025924">
    <property type="entry name" value="YHYH_dom"/>
</dbReference>
<sequence precursor="true">MTLLLRCMATLTLLACLPVSASAHDWHRHTGHSHEHDHEHNHPSDMPAYTLTAVTKEQDVDDKPDIARHFEKFQHVRVRWDASTLFVESNGLPDHNMMVGIRSWQQQVPLPQPFTGNNAWQIPLHPVLADKPVSAKHNLYRGAIALAVNGVPIFNALNNRGEDAFLAGELDQWGGHCGRGDDYHYHMAPVHLEKIVGKGNPIAFALDGFPIYGLTEADGSPVGKLDALNGQFDPQGRYHYHATKTYPYINGGMRGEVTIRGDQIEPQPRDAPVRPALQPLRGATITDFKFGDKQSVLTYQVRGQTGTVRYSPQGANGWKFTYVEPNGETRTETYQRRPHPEDRGGRRPPPPRPDNPPPRR</sequence>
<reference evidence="4 5" key="1">
    <citation type="submission" date="2019-08" db="EMBL/GenBank/DDBJ databases">
        <title>Deep-cultivation of Planctomycetes and their phenomic and genomic characterization uncovers novel biology.</title>
        <authorList>
            <person name="Wiegand S."/>
            <person name="Jogler M."/>
            <person name="Boedeker C."/>
            <person name="Pinto D."/>
            <person name="Vollmers J."/>
            <person name="Rivas-Marin E."/>
            <person name="Kohn T."/>
            <person name="Peeters S.H."/>
            <person name="Heuer A."/>
            <person name="Rast P."/>
            <person name="Oberbeckmann S."/>
            <person name="Bunk B."/>
            <person name="Jeske O."/>
            <person name="Meyerdierks A."/>
            <person name="Storesund J.E."/>
            <person name="Kallscheuer N."/>
            <person name="Luecker S."/>
            <person name="Lage O.M."/>
            <person name="Pohl T."/>
            <person name="Merkel B.J."/>
            <person name="Hornburger P."/>
            <person name="Mueller R.-W."/>
            <person name="Bruemmer F."/>
            <person name="Labrenz M."/>
            <person name="Spormann A.M."/>
            <person name="Op den Camp H."/>
            <person name="Overmann J."/>
            <person name="Amann R."/>
            <person name="Jetten M.S.M."/>
            <person name="Mascher T."/>
            <person name="Medema M.H."/>
            <person name="Devos D.P."/>
            <person name="Kaster A.-K."/>
            <person name="Ovreas L."/>
            <person name="Rohde M."/>
            <person name="Galperin M.Y."/>
            <person name="Jogler C."/>
        </authorList>
    </citation>
    <scope>NUCLEOTIDE SEQUENCE [LARGE SCALE GENOMIC DNA]</scope>
    <source>
        <strain evidence="4 5">UC8</strain>
    </source>
</reference>
<name>A0A5B9QYK7_9BACT</name>
<protein>
    <recommendedName>
        <fullName evidence="3">YHYH domain-containing protein</fullName>
    </recommendedName>
</protein>
<feature type="signal peptide" evidence="2">
    <location>
        <begin position="1"/>
        <end position="23"/>
    </location>
</feature>